<dbReference type="AlphaFoldDB" id="A0A183FSK7"/>
<feature type="domain" description="Transcription factor TFIIIC triple barrel" evidence="1">
    <location>
        <begin position="18"/>
        <end position="86"/>
    </location>
</feature>
<dbReference type="Pfam" id="PF10419">
    <property type="entry name" value="TFIIIC_sub6"/>
    <property type="match status" value="1"/>
</dbReference>
<accession>A0A183FSK7</accession>
<dbReference type="InterPro" id="IPR019481">
    <property type="entry name" value="TFIIIC_triple_barrel"/>
</dbReference>
<dbReference type="Gene3D" id="2.60.40.4370">
    <property type="match status" value="1"/>
</dbReference>
<evidence type="ECO:0000313" key="2">
    <source>
        <dbReference type="Proteomes" id="UP000050761"/>
    </source>
</evidence>
<reference evidence="3" key="1">
    <citation type="submission" date="2019-09" db="UniProtKB">
        <authorList>
            <consortium name="WormBaseParasite"/>
        </authorList>
    </citation>
    <scope>IDENTIFICATION</scope>
</reference>
<protein>
    <submittedName>
        <fullName evidence="3">TFIIIC_sub6 domain-containing protein</fullName>
    </submittedName>
</protein>
<organism evidence="2 3">
    <name type="scientific">Heligmosomoides polygyrus</name>
    <name type="common">Parasitic roundworm</name>
    <dbReference type="NCBI Taxonomy" id="6339"/>
    <lineage>
        <taxon>Eukaryota</taxon>
        <taxon>Metazoa</taxon>
        <taxon>Ecdysozoa</taxon>
        <taxon>Nematoda</taxon>
        <taxon>Chromadorea</taxon>
        <taxon>Rhabditida</taxon>
        <taxon>Rhabditina</taxon>
        <taxon>Rhabditomorpha</taxon>
        <taxon>Strongyloidea</taxon>
        <taxon>Heligmosomidae</taxon>
        <taxon>Heligmosomoides</taxon>
    </lineage>
</organism>
<keyword evidence="2" id="KW-1185">Reference proteome</keyword>
<dbReference type="Proteomes" id="UP000050761">
    <property type="component" value="Unassembled WGS sequence"/>
</dbReference>
<evidence type="ECO:0000259" key="1">
    <source>
        <dbReference type="Pfam" id="PF10419"/>
    </source>
</evidence>
<evidence type="ECO:0000313" key="3">
    <source>
        <dbReference type="WBParaSite" id="HPBE_0001094101-mRNA-1"/>
    </source>
</evidence>
<sequence>LALLEPQHAQMQGTDSDEEWETEIAIVEVNGVIDARSVRQAVAAKQTALRRSETATPLLQIGNSLFTGKWLRTVGTDIIMQADGGQHLKLCFYT</sequence>
<dbReference type="WBParaSite" id="HPBE_0001094101-mRNA-1">
    <property type="protein sequence ID" value="HPBE_0001094101-mRNA-1"/>
    <property type="gene ID" value="HPBE_0001094101"/>
</dbReference>
<name>A0A183FSK7_HELPZ</name>
<proteinExistence type="predicted"/>